<sequence>MFTLRSETFQRTLVIIKSVGLKVELGLTSKSFLYLSLIIFFFPVLPCHS</sequence>
<evidence type="ECO:0000256" key="1">
    <source>
        <dbReference type="SAM" id="Phobius"/>
    </source>
</evidence>
<proteinExistence type="predicted"/>
<dbReference type="EMBL" id="HACA01010956">
    <property type="protein sequence ID" value="CDW28317.1"/>
    <property type="molecule type" value="Transcribed_RNA"/>
</dbReference>
<feature type="transmembrane region" description="Helical" evidence="1">
    <location>
        <begin position="31"/>
        <end position="48"/>
    </location>
</feature>
<protein>
    <submittedName>
        <fullName evidence="2">Uncharacterized protein</fullName>
    </submittedName>
</protein>
<reference evidence="2" key="1">
    <citation type="submission" date="2014-05" db="EMBL/GenBank/DDBJ databases">
        <authorList>
            <person name="Chronopoulou M."/>
        </authorList>
    </citation>
    <scope>NUCLEOTIDE SEQUENCE</scope>
    <source>
        <tissue evidence="2">Whole organism</tissue>
    </source>
</reference>
<organism evidence="2">
    <name type="scientific">Lepeophtheirus salmonis</name>
    <name type="common">Salmon louse</name>
    <name type="synonym">Caligus salmonis</name>
    <dbReference type="NCBI Taxonomy" id="72036"/>
    <lineage>
        <taxon>Eukaryota</taxon>
        <taxon>Metazoa</taxon>
        <taxon>Ecdysozoa</taxon>
        <taxon>Arthropoda</taxon>
        <taxon>Crustacea</taxon>
        <taxon>Multicrustacea</taxon>
        <taxon>Hexanauplia</taxon>
        <taxon>Copepoda</taxon>
        <taxon>Siphonostomatoida</taxon>
        <taxon>Caligidae</taxon>
        <taxon>Lepeophtheirus</taxon>
    </lineage>
</organism>
<dbReference type="AlphaFoldDB" id="A0A0K2TRM5"/>
<keyword evidence="1" id="KW-0812">Transmembrane</keyword>
<accession>A0A0K2TRM5</accession>
<keyword evidence="1" id="KW-0472">Membrane</keyword>
<name>A0A0K2TRM5_LEPSM</name>
<evidence type="ECO:0000313" key="2">
    <source>
        <dbReference type="EMBL" id="CDW28317.1"/>
    </source>
</evidence>
<keyword evidence="1" id="KW-1133">Transmembrane helix</keyword>